<organism evidence="2 3">
    <name type="scientific">Kalmanozyma brasiliensis (strain GHG001)</name>
    <name type="common">Yeast</name>
    <name type="synonym">Pseudozyma brasiliensis</name>
    <dbReference type="NCBI Taxonomy" id="1365824"/>
    <lineage>
        <taxon>Eukaryota</taxon>
        <taxon>Fungi</taxon>
        <taxon>Dikarya</taxon>
        <taxon>Basidiomycota</taxon>
        <taxon>Ustilaginomycotina</taxon>
        <taxon>Ustilaginomycetes</taxon>
        <taxon>Ustilaginales</taxon>
        <taxon>Ustilaginaceae</taxon>
        <taxon>Kalmanozyma</taxon>
    </lineage>
</organism>
<dbReference type="Proteomes" id="UP000019377">
    <property type="component" value="Unassembled WGS sequence"/>
</dbReference>
<proteinExistence type="predicted"/>
<reference evidence="3" key="1">
    <citation type="journal article" date="2013" name="Genome Announc.">
        <title>Draft genome sequence of Pseudozyma brasiliensis sp. nov. strain GHG001, a high producer of endo-1,4-xylanase isolated from an insect pest of sugarcane.</title>
        <authorList>
            <person name="Oliveira J.V.D.C."/>
            <person name="dos Santos R.A.C."/>
            <person name="Borges T.A."/>
            <person name="Riano-Pachon D.M."/>
            <person name="Goldman G.H."/>
        </authorList>
    </citation>
    <scope>NUCLEOTIDE SEQUENCE [LARGE SCALE GENOMIC DNA]</scope>
    <source>
        <strain evidence="3">GHG001</strain>
    </source>
</reference>
<evidence type="ECO:0000313" key="2">
    <source>
        <dbReference type="EMBL" id="EST07627.1"/>
    </source>
</evidence>
<sequence>MTHYHPKRSVAASAGISGADNLAGFGARRFMQDVYQPKPYPHRGSQDGAYGRDVKPSLDRAFPQGYDARNQYGLSSAATPGSSQGYYQSL</sequence>
<feature type="compositionally biased region" description="Polar residues" evidence="1">
    <location>
        <begin position="72"/>
        <end position="90"/>
    </location>
</feature>
<keyword evidence="3" id="KW-1185">Reference proteome</keyword>
<feature type="region of interest" description="Disordered" evidence="1">
    <location>
        <begin position="71"/>
        <end position="90"/>
    </location>
</feature>
<name>V5GNU7_KALBG</name>
<accession>V5GNU7</accession>
<dbReference type="EMBL" id="KI545862">
    <property type="protein sequence ID" value="EST07627.1"/>
    <property type="molecule type" value="Genomic_DNA"/>
</dbReference>
<gene>
    <name evidence="2" type="ORF">PSEUBRA_SCAF2g02756</name>
</gene>
<dbReference type="AlphaFoldDB" id="V5GNU7"/>
<dbReference type="HOGENOM" id="CLU_2441799_0_0_1"/>
<feature type="region of interest" description="Disordered" evidence="1">
    <location>
        <begin position="36"/>
        <end position="66"/>
    </location>
</feature>
<evidence type="ECO:0000313" key="3">
    <source>
        <dbReference type="Proteomes" id="UP000019377"/>
    </source>
</evidence>
<evidence type="ECO:0000256" key="1">
    <source>
        <dbReference type="SAM" id="MobiDB-lite"/>
    </source>
</evidence>
<protein>
    <submittedName>
        <fullName evidence="2">Uncharacterized protein</fullName>
    </submittedName>
</protein>